<organism evidence="7 8">
    <name type="scientific">Prymnesium parvum</name>
    <name type="common">Toxic golden alga</name>
    <dbReference type="NCBI Taxonomy" id="97485"/>
    <lineage>
        <taxon>Eukaryota</taxon>
        <taxon>Haptista</taxon>
        <taxon>Haptophyta</taxon>
        <taxon>Prymnesiophyceae</taxon>
        <taxon>Prymnesiales</taxon>
        <taxon>Prymnesiaceae</taxon>
        <taxon>Prymnesium</taxon>
    </lineage>
</organism>
<evidence type="ECO:0000256" key="3">
    <source>
        <dbReference type="ARBA" id="ARBA00023306"/>
    </source>
</evidence>
<dbReference type="AlphaFoldDB" id="A0AB34JN69"/>
<evidence type="ECO:0000313" key="8">
    <source>
        <dbReference type="Proteomes" id="UP001515480"/>
    </source>
</evidence>
<feature type="domain" description="Cyclin-like" evidence="6">
    <location>
        <begin position="229"/>
        <end position="312"/>
    </location>
</feature>
<feature type="domain" description="Cyclin-like" evidence="6">
    <location>
        <begin position="124"/>
        <end position="216"/>
    </location>
</feature>
<evidence type="ECO:0000256" key="2">
    <source>
        <dbReference type="ARBA" id="ARBA00023127"/>
    </source>
</evidence>
<feature type="region of interest" description="Disordered" evidence="5">
    <location>
        <begin position="1"/>
        <end position="32"/>
    </location>
</feature>
<evidence type="ECO:0000256" key="4">
    <source>
        <dbReference type="RuleBase" id="RU000383"/>
    </source>
</evidence>
<name>A0AB34JN69_PRYPA</name>
<evidence type="ECO:0000256" key="5">
    <source>
        <dbReference type="SAM" id="MobiDB-lite"/>
    </source>
</evidence>
<dbReference type="InterPro" id="IPR039361">
    <property type="entry name" value="Cyclin"/>
</dbReference>
<dbReference type="SMART" id="SM00385">
    <property type="entry name" value="CYCLIN"/>
    <property type="match status" value="2"/>
</dbReference>
<protein>
    <recommendedName>
        <fullName evidence="6">Cyclin-like domain-containing protein</fullName>
    </recommendedName>
</protein>
<keyword evidence="8" id="KW-1185">Reference proteome</keyword>
<dbReference type="Proteomes" id="UP001515480">
    <property type="component" value="Unassembled WGS sequence"/>
</dbReference>
<gene>
    <name evidence="7" type="ORF">AB1Y20_017448</name>
</gene>
<keyword evidence="2 4" id="KW-0195">Cyclin</keyword>
<evidence type="ECO:0000256" key="1">
    <source>
        <dbReference type="ARBA" id="ARBA00022618"/>
    </source>
</evidence>
<keyword evidence="3" id="KW-0131">Cell cycle</keyword>
<dbReference type="InterPro" id="IPR036915">
    <property type="entry name" value="Cyclin-like_sf"/>
</dbReference>
<dbReference type="PANTHER" id="PTHR10177">
    <property type="entry name" value="CYCLINS"/>
    <property type="match status" value="1"/>
</dbReference>
<dbReference type="Pfam" id="PF00134">
    <property type="entry name" value="Cyclin_N"/>
    <property type="match status" value="1"/>
</dbReference>
<dbReference type="Pfam" id="PF02984">
    <property type="entry name" value="Cyclin_C"/>
    <property type="match status" value="1"/>
</dbReference>
<accession>A0AB34JN69</accession>
<reference evidence="7 8" key="1">
    <citation type="journal article" date="2024" name="Science">
        <title>Giant polyketide synthase enzymes in the biosynthesis of giant marine polyether toxins.</title>
        <authorList>
            <person name="Fallon T.R."/>
            <person name="Shende V.V."/>
            <person name="Wierzbicki I.H."/>
            <person name="Pendleton A.L."/>
            <person name="Watervoot N.F."/>
            <person name="Auber R.P."/>
            <person name="Gonzalez D.J."/>
            <person name="Wisecaver J.H."/>
            <person name="Moore B.S."/>
        </authorList>
    </citation>
    <scope>NUCLEOTIDE SEQUENCE [LARGE SCALE GENOMIC DNA]</scope>
    <source>
        <strain evidence="7 8">12B1</strain>
    </source>
</reference>
<dbReference type="EMBL" id="JBGBPQ010000006">
    <property type="protein sequence ID" value="KAL1522460.1"/>
    <property type="molecule type" value="Genomic_DNA"/>
</dbReference>
<dbReference type="InterPro" id="IPR006671">
    <property type="entry name" value="Cyclin_N"/>
</dbReference>
<comment type="caution">
    <text evidence="7">The sequence shown here is derived from an EMBL/GenBank/DDBJ whole genome shotgun (WGS) entry which is preliminary data.</text>
</comment>
<dbReference type="Gene3D" id="1.10.472.10">
    <property type="entry name" value="Cyclin-like"/>
    <property type="match status" value="1"/>
</dbReference>
<proteinExistence type="inferred from homology"/>
<keyword evidence="1" id="KW-0132">Cell division</keyword>
<dbReference type="GO" id="GO:0051301">
    <property type="term" value="P:cell division"/>
    <property type="evidence" value="ECO:0007669"/>
    <property type="project" value="UniProtKB-KW"/>
</dbReference>
<dbReference type="FunFam" id="1.10.472.10:FF:000001">
    <property type="entry name" value="G2/mitotic-specific cyclin"/>
    <property type="match status" value="1"/>
</dbReference>
<comment type="similarity">
    <text evidence="4">Belongs to the cyclin family.</text>
</comment>
<dbReference type="InterPro" id="IPR013763">
    <property type="entry name" value="Cyclin-like_dom"/>
</dbReference>
<evidence type="ECO:0000313" key="7">
    <source>
        <dbReference type="EMBL" id="KAL1522460.1"/>
    </source>
</evidence>
<dbReference type="SUPFAM" id="SSF47954">
    <property type="entry name" value="Cyclin-like"/>
    <property type="match status" value="2"/>
</dbReference>
<evidence type="ECO:0000259" key="6">
    <source>
        <dbReference type="SMART" id="SM00385"/>
    </source>
</evidence>
<sequence length="317" mass="34628">MALSSKRDACHTEGGSMNRSRSRVLSSTLSPVPPLRAAHLPSRLFDISPTEGSASHPRPHLIDSADTHTRDCELAARHSVRPDYREARHVVPVPTTYDARPNALVAVERQQSAINAAMRRDLINWLISIDQCIDFGRSNGPEGAEALCLAINYIDRFLSIAAHIDPSELQLVGASALLLAAKFEEIHAPALDDLVYLSHGAYAAEQLVRMERRMLCALGFELCTATPHTFLSRFAKVAGVLTAPRHKAEVFASYLVELSLVCYEMLKYSSPTLAAAVLYFALVRCVMDIKFVSDSASGISRELGVKYQHALAVGTSS</sequence>
<feature type="compositionally biased region" description="Basic and acidic residues" evidence="5">
    <location>
        <begin position="1"/>
        <end position="11"/>
    </location>
</feature>
<dbReference type="InterPro" id="IPR004367">
    <property type="entry name" value="Cyclin_C-dom"/>
</dbReference>